<feature type="region of interest" description="Disordered" evidence="1">
    <location>
        <begin position="66"/>
        <end position="112"/>
    </location>
</feature>
<organism evidence="2 3">
    <name type="scientific">Drechslerella dactyloides</name>
    <name type="common">Nematode-trapping fungus</name>
    <name type="synonym">Arthrobotrys dactyloides</name>
    <dbReference type="NCBI Taxonomy" id="74499"/>
    <lineage>
        <taxon>Eukaryota</taxon>
        <taxon>Fungi</taxon>
        <taxon>Dikarya</taxon>
        <taxon>Ascomycota</taxon>
        <taxon>Pezizomycotina</taxon>
        <taxon>Orbiliomycetes</taxon>
        <taxon>Orbiliales</taxon>
        <taxon>Orbiliaceae</taxon>
        <taxon>Drechslerella</taxon>
    </lineage>
</organism>
<comment type="caution">
    <text evidence="2">The sequence shown here is derived from an EMBL/GenBank/DDBJ whole genome shotgun (WGS) entry which is preliminary data.</text>
</comment>
<dbReference type="AlphaFoldDB" id="A0AAD6IZY0"/>
<sequence>MVRSRDGLISAVYMGELGNGRDRQTGRVGTSEAGGLGNGDDEGGQTGRRFVCDTFVEKRKRSWRRRSAAAVGTRGGIKEGAQTTIKRNLEDKTKNPFRDNKHAASSKTKTLKRRARRPRFFAVFSDFLQFLRGRVGAVDNGSCDVFAGVR</sequence>
<accession>A0AAD6IZY0</accession>
<feature type="compositionally biased region" description="Basic and acidic residues" evidence="1">
    <location>
        <begin position="87"/>
        <end position="102"/>
    </location>
</feature>
<gene>
    <name evidence="2" type="ORF">Dda_4291</name>
</gene>
<keyword evidence="3" id="KW-1185">Reference proteome</keyword>
<name>A0AAD6IZY0_DREDA</name>
<feature type="region of interest" description="Disordered" evidence="1">
    <location>
        <begin position="18"/>
        <end position="47"/>
    </location>
</feature>
<evidence type="ECO:0000313" key="3">
    <source>
        <dbReference type="Proteomes" id="UP001221413"/>
    </source>
</evidence>
<reference evidence="2" key="1">
    <citation type="submission" date="2023-01" db="EMBL/GenBank/DDBJ databases">
        <title>The chitinases involved in constricting ring structure development in the nematode-trapping fungus Drechslerella dactyloides.</title>
        <authorList>
            <person name="Wang R."/>
            <person name="Zhang L."/>
            <person name="Tang P."/>
            <person name="Li S."/>
            <person name="Liang L."/>
        </authorList>
    </citation>
    <scope>NUCLEOTIDE SEQUENCE</scope>
    <source>
        <strain evidence="2">YMF1.00031</strain>
    </source>
</reference>
<dbReference type="EMBL" id="JAQGDS010000004">
    <property type="protein sequence ID" value="KAJ6261621.1"/>
    <property type="molecule type" value="Genomic_DNA"/>
</dbReference>
<dbReference type="Proteomes" id="UP001221413">
    <property type="component" value="Unassembled WGS sequence"/>
</dbReference>
<evidence type="ECO:0000313" key="2">
    <source>
        <dbReference type="EMBL" id="KAJ6261621.1"/>
    </source>
</evidence>
<proteinExistence type="predicted"/>
<protein>
    <submittedName>
        <fullName evidence="2">Uncharacterized protein</fullName>
    </submittedName>
</protein>
<evidence type="ECO:0000256" key="1">
    <source>
        <dbReference type="SAM" id="MobiDB-lite"/>
    </source>
</evidence>